<dbReference type="Proteomes" id="UP000053424">
    <property type="component" value="Unassembled WGS sequence"/>
</dbReference>
<reference evidence="3" key="2">
    <citation type="submission" date="2015-01" db="EMBL/GenBank/DDBJ databases">
        <title>Evolutionary Origins and Diversification of the Mycorrhizal Mutualists.</title>
        <authorList>
            <consortium name="DOE Joint Genome Institute"/>
            <consortium name="Mycorrhizal Genomics Consortium"/>
            <person name="Kohler A."/>
            <person name="Kuo A."/>
            <person name="Nagy L.G."/>
            <person name="Floudas D."/>
            <person name="Copeland A."/>
            <person name="Barry K.W."/>
            <person name="Cichocki N."/>
            <person name="Veneault-Fourrey C."/>
            <person name="LaButti K."/>
            <person name="Lindquist E.A."/>
            <person name="Lipzen A."/>
            <person name="Lundell T."/>
            <person name="Morin E."/>
            <person name="Murat C."/>
            <person name="Riley R."/>
            <person name="Ohm R."/>
            <person name="Sun H."/>
            <person name="Tunlid A."/>
            <person name="Henrissat B."/>
            <person name="Grigoriev I.V."/>
            <person name="Hibbett D.S."/>
            <person name="Martin F."/>
        </authorList>
    </citation>
    <scope>NUCLEOTIDE SEQUENCE [LARGE SCALE GENOMIC DNA]</scope>
    <source>
        <strain evidence="3">h7</strain>
    </source>
</reference>
<dbReference type="AlphaFoldDB" id="A0A0C2Y9C5"/>
<feature type="compositionally biased region" description="Basic and acidic residues" evidence="1">
    <location>
        <begin position="297"/>
        <end position="311"/>
    </location>
</feature>
<sequence length="311" mass="33909">MTNLNSQHTIDGASTDPVTRHLMQTRERLMQSDASFYLGDPAKAFTGKVVWKRIGRGNRLVTTESAAAVDAAQQAEAAADTNSADSADIASPTDTDPILEAAVLSAIVVIDFDDCWLTPCGHWKGPNKVTKKFEDLKMSFQGKAPTKDFLAQDFSSAVNNAKILMYEVALGGAKSNGFLTVSRIAADALRFRHVVFEELTKSTDNGSDTASDDDSWTMSNWPVIHSEAELISPNRCNAALAGATVRVTFTLNHWFIDNASKDQSPATNCFVADVQSIRVLINPTSQAMSPKKRKTARRDPADESPKKRNNR</sequence>
<evidence type="ECO:0000313" key="3">
    <source>
        <dbReference type="Proteomes" id="UP000053424"/>
    </source>
</evidence>
<gene>
    <name evidence="2" type="ORF">M413DRAFT_448409</name>
</gene>
<evidence type="ECO:0000256" key="1">
    <source>
        <dbReference type="SAM" id="MobiDB-lite"/>
    </source>
</evidence>
<dbReference type="OrthoDB" id="2843772at2759"/>
<dbReference type="HOGENOM" id="CLU_046434_1_1_1"/>
<name>A0A0C2Y9C5_HEBCY</name>
<protein>
    <submittedName>
        <fullName evidence="2">Uncharacterized protein</fullName>
    </submittedName>
</protein>
<feature type="region of interest" description="Disordered" evidence="1">
    <location>
        <begin position="282"/>
        <end position="311"/>
    </location>
</feature>
<organism evidence="2 3">
    <name type="scientific">Hebeloma cylindrosporum</name>
    <dbReference type="NCBI Taxonomy" id="76867"/>
    <lineage>
        <taxon>Eukaryota</taxon>
        <taxon>Fungi</taxon>
        <taxon>Dikarya</taxon>
        <taxon>Basidiomycota</taxon>
        <taxon>Agaricomycotina</taxon>
        <taxon>Agaricomycetes</taxon>
        <taxon>Agaricomycetidae</taxon>
        <taxon>Agaricales</taxon>
        <taxon>Agaricineae</taxon>
        <taxon>Hymenogastraceae</taxon>
        <taxon>Hebeloma</taxon>
    </lineage>
</organism>
<keyword evidence="3" id="KW-1185">Reference proteome</keyword>
<proteinExistence type="predicted"/>
<dbReference type="EMBL" id="KN831796">
    <property type="protein sequence ID" value="KIM37617.1"/>
    <property type="molecule type" value="Genomic_DNA"/>
</dbReference>
<reference evidence="2 3" key="1">
    <citation type="submission" date="2014-04" db="EMBL/GenBank/DDBJ databases">
        <authorList>
            <consortium name="DOE Joint Genome Institute"/>
            <person name="Kuo A."/>
            <person name="Gay G."/>
            <person name="Dore J."/>
            <person name="Kohler A."/>
            <person name="Nagy L.G."/>
            <person name="Floudas D."/>
            <person name="Copeland A."/>
            <person name="Barry K.W."/>
            <person name="Cichocki N."/>
            <person name="Veneault-Fourrey C."/>
            <person name="LaButti K."/>
            <person name="Lindquist E.A."/>
            <person name="Lipzen A."/>
            <person name="Lundell T."/>
            <person name="Morin E."/>
            <person name="Murat C."/>
            <person name="Sun H."/>
            <person name="Tunlid A."/>
            <person name="Henrissat B."/>
            <person name="Grigoriev I.V."/>
            <person name="Hibbett D.S."/>
            <person name="Martin F."/>
            <person name="Nordberg H.P."/>
            <person name="Cantor M.N."/>
            <person name="Hua S.X."/>
        </authorList>
    </citation>
    <scope>NUCLEOTIDE SEQUENCE [LARGE SCALE GENOMIC DNA]</scope>
    <source>
        <strain evidence="3">h7</strain>
    </source>
</reference>
<evidence type="ECO:0000313" key="2">
    <source>
        <dbReference type="EMBL" id="KIM37617.1"/>
    </source>
</evidence>
<accession>A0A0C2Y9C5</accession>